<dbReference type="SMART" id="SM00213">
    <property type="entry name" value="UBQ"/>
    <property type="match status" value="2"/>
</dbReference>
<feature type="domain" description="Ubiquitin-like" evidence="5">
    <location>
        <begin position="182"/>
        <end position="257"/>
    </location>
</feature>
<dbReference type="PRINTS" id="PR00348">
    <property type="entry name" value="UBIQUITIN"/>
</dbReference>
<evidence type="ECO:0000256" key="3">
    <source>
        <dbReference type="ARBA" id="ARBA00022833"/>
    </source>
</evidence>
<gene>
    <name evidence="7" type="ORF">FWILDA_LOCUS2752</name>
</gene>
<organism evidence="7 8">
    <name type="scientific">Funneliformis geosporum</name>
    <dbReference type="NCBI Taxonomy" id="1117311"/>
    <lineage>
        <taxon>Eukaryota</taxon>
        <taxon>Fungi</taxon>
        <taxon>Fungi incertae sedis</taxon>
        <taxon>Mucoromycota</taxon>
        <taxon>Glomeromycotina</taxon>
        <taxon>Glomeromycetes</taxon>
        <taxon>Glomerales</taxon>
        <taxon>Glomeraceae</taxon>
        <taxon>Funneliformis</taxon>
    </lineage>
</organism>
<evidence type="ECO:0000313" key="7">
    <source>
        <dbReference type="EMBL" id="CAI2166797.1"/>
    </source>
</evidence>
<evidence type="ECO:0000259" key="6">
    <source>
        <dbReference type="PROSITE" id="PS50135"/>
    </source>
</evidence>
<keyword evidence="1" id="KW-0479">Metal-binding</keyword>
<sequence length="636" mass="72548">MHLLVYPPIFPIRIKVLTNSIYKANVTAHTTGELLLESLQSYVKNKNHKYFLTYNDKNIHSKEKLKELGVKEGDLIEARLDIFSLSSVSSTTIASATEHIESASIQLDIKTPAGKTITLILFSSDCIEVVKQKIHEKEGIPPNQQRIFFAERVLRDEFTLAYYNIHKESVLNLVLKLNIGIFQIFVFLLTGQGISLDVHSSDAVYIVKEMIHERVGIPSQEQRIIFAGRQLEDGRTLAECNIQCESELLLVPRLRGGMFQETSGRKEFDALPPLTQYLQTPVEYLQDGFHVGIICDFCGKGEWKGARYKCSKCIDYDLCHDCIQISNLLHNIQHQFLKIMKPLDSKDVPKEISIVPVTISPILPITKEEMLTLLREEERLRLSPEIQKQYYKVGKDPTLGMDWMDVTDRMQHKLVQDSGYSDEAVQLMRRAPQLYQDDPAFHTTQLYVRNNIARIGDLTEGMMAPDCPLVPLESSATGTSITVSLHSLYKLGRPIVLLGGSYTCPLFRYISHVLNDIYKRYRTHIDFRMIQIREAHASDVWPIGNIVDVKEHRTLADRLAAAQEMVRETQLEIPVLADTLNDTFLRLYASWPFRFFVIVDGILKLVGMIKEARYDTTDLVDCLDALMKDKKEAGVV</sequence>
<dbReference type="Pfam" id="PF00837">
    <property type="entry name" value="T4_deiodinase"/>
    <property type="match status" value="1"/>
</dbReference>
<dbReference type="InterPro" id="IPR000626">
    <property type="entry name" value="Ubiquitin-like_dom"/>
</dbReference>
<evidence type="ECO:0000256" key="1">
    <source>
        <dbReference type="ARBA" id="ARBA00022723"/>
    </source>
</evidence>
<dbReference type="AlphaFoldDB" id="A0A9W4WVJ1"/>
<keyword evidence="8" id="KW-1185">Reference proteome</keyword>
<accession>A0A9W4WVJ1</accession>
<dbReference type="PROSITE" id="PS00299">
    <property type="entry name" value="UBIQUITIN_1"/>
    <property type="match status" value="1"/>
</dbReference>
<dbReference type="InterPro" id="IPR000433">
    <property type="entry name" value="Znf_ZZ"/>
</dbReference>
<dbReference type="Gene3D" id="3.10.20.90">
    <property type="entry name" value="Phosphatidylinositol 3-kinase Catalytic Subunit, Chain A, domain 1"/>
    <property type="match status" value="2"/>
</dbReference>
<dbReference type="PROSITE" id="PS50135">
    <property type="entry name" value="ZF_ZZ_2"/>
    <property type="match status" value="1"/>
</dbReference>
<dbReference type="InterPro" id="IPR043145">
    <property type="entry name" value="Znf_ZZ_sf"/>
</dbReference>
<feature type="domain" description="ZZ-type" evidence="6">
    <location>
        <begin position="290"/>
        <end position="344"/>
    </location>
</feature>
<dbReference type="SUPFAM" id="SSF57850">
    <property type="entry name" value="RING/U-box"/>
    <property type="match status" value="1"/>
</dbReference>
<dbReference type="InterPro" id="IPR019956">
    <property type="entry name" value="Ubiquitin_dom"/>
</dbReference>
<dbReference type="SUPFAM" id="SSF54236">
    <property type="entry name" value="Ubiquitin-like"/>
    <property type="match status" value="3"/>
</dbReference>
<dbReference type="PROSITE" id="PS01357">
    <property type="entry name" value="ZF_ZZ_1"/>
    <property type="match status" value="1"/>
</dbReference>
<dbReference type="PROSITE" id="PS50053">
    <property type="entry name" value="UBIQUITIN_2"/>
    <property type="match status" value="2"/>
</dbReference>
<reference evidence="7" key="1">
    <citation type="submission" date="2022-08" db="EMBL/GenBank/DDBJ databases">
        <authorList>
            <person name="Kallberg Y."/>
            <person name="Tangrot J."/>
            <person name="Rosling A."/>
        </authorList>
    </citation>
    <scope>NUCLEOTIDE SEQUENCE</scope>
    <source>
        <strain evidence="7">Wild A</strain>
    </source>
</reference>
<dbReference type="GO" id="GO:0004800">
    <property type="term" value="F:thyroxine 5'-deiodinase activity"/>
    <property type="evidence" value="ECO:0007669"/>
    <property type="project" value="InterPro"/>
</dbReference>
<evidence type="ECO:0000256" key="4">
    <source>
        <dbReference type="PROSITE-ProRule" id="PRU00228"/>
    </source>
</evidence>
<protein>
    <submittedName>
        <fullName evidence="7">19742_t:CDS:1</fullName>
    </submittedName>
</protein>
<evidence type="ECO:0000313" key="8">
    <source>
        <dbReference type="Proteomes" id="UP001153678"/>
    </source>
</evidence>
<evidence type="ECO:0000259" key="5">
    <source>
        <dbReference type="PROSITE" id="PS50053"/>
    </source>
</evidence>
<dbReference type="InterPro" id="IPR000643">
    <property type="entry name" value="Iodothyronine_deiodinase"/>
</dbReference>
<name>A0A9W4WVJ1_9GLOM</name>
<dbReference type="Proteomes" id="UP001153678">
    <property type="component" value="Unassembled WGS sequence"/>
</dbReference>
<comment type="caution">
    <text evidence="7">The sequence shown here is derived from an EMBL/GenBank/DDBJ whole genome shotgun (WGS) entry which is preliminary data.</text>
</comment>
<dbReference type="InterPro" id="IPR050158">
    <property type="entry name" value="Ubiquitin_ubiquitin-like"/>
</dbReference>
<dbReference type="InterPro" id="IPR019954">
    <property type="entry name" value="Ubiquitin_CS"/>
</dbReference>
<dbReference type="Gene3D" id="3.40.30.10">
    <property type="entry name" value="Glutaredoxin"/>
    <property type="match status" value="1"/>
</dbReference>
<dbReference type="SMART" id="SM00291">
    <property type="entry name" value="ZnF_ZZ"/>
    <property type="match status" value="1"/>
</dbReference>
<dbReference type="EMBL" id="CAMKVN010000334">
    <property type="protein sequence ID" value="CAI2166797.1"/>
    <property type="molecule type" value="Genomic_DNA"/>
</dbReference>
<proteinExistence type="predicted"/>
<dbReference type="Pfam" id="PF00240">
    <property type="entry name" value="ubiquitin"/>
    <property type="match status" value="2"/>
</dbReference>
<dbReference type="OrthoDB" id="428577at2759"/>
<keyword evidence="3" id="KW-0862">Zinc</keyword>
<dbReference type="Pfam" id="PF00569">
    <property type="entry name" value="ZZ"/>
    <property type="match status" value="1"/>
</dbReference>
<evidence type="ECO:0000256" key="2">
    <source>
        <dbReference type="ARBA" id="ARBA00022771"/>
    </source>
</evidence>
<dbReference type="GO" id="GO:0008270">
    <property type="term" value="F:zinc ion binding"/>
    <property type="evidence" value="ECO:0007669"/>
    <property type="project" value="UniProtKB-KW"/>
</dbReference>
<dbReference type="Gene3D" id="3.30.60.90">
    <property type="match status" value="1"/>
</dbReference>
<dbReference type="PANTHER" id="PTHR10666">
    <property type="entry name" value="UBIQUITIN"/>
    <property type="match status" value="1"/>
</dbReference>
<feature type="domain" description="Ubiquitin-like" evidence="5">
    <location>
        <begin position="105"/>
        <end position="180"/>
    </location>
</feature>
<dbReference type="InterPro" id="IPR029071">
    <property type="entry name" value="Ubiquitin-like_domsf"/>
</dbReference>
<keyword evidence="2 4" id="KW-0863">Zinc-finger</keyword>